<proteinExistence type="predicted"/>
<reference evidence="1" key="2">
    <citation type="submission" date="2021-04" db="EMBL/GenBank/DDBJ databases">
        <authorList>
            <person name="Gilroy R."/>
        </authorList>
    </citation>
    <scope>NUCLEOTIDE SEQUENCE</scope>
    <source>
        <strain evidence="1">ChiHecolR3B27-1887</strain>
    </source>
</reference>
<dbReference type="EMBL" id="DXBZ01000034">
    <property type="protein sequence ID" value="HIZ17781.1"/>
    <property type="molecule type" value="Genomic_DNA"/>
</dbReference>
<gene>
    <name evidence="1" type="ORF">IAA22_01545</name>
</gene>
<comment type="caution">
    <text evidence="1">The sequence shown here is derived from an EMBL/GenBank/DDBJ whole genome shotgun (WGS) entry which is preliminary data.</text>
</comment>
<accession>A0A9D2DIG4</accession>
<evidence type="ECO:0000313" key="2">
    <source>
        <dbReference type="Proteomes" id="UP000824029"/>
    </source>
</evidence>
<dbReference type="InterPro" id="IPR011664">
    <property type="entry name" value="Abi_system_AbiD/AbiF-like"/>
</dbReference>
<organism evidence="1 2">
    <name type="scientific">Candidatus Olsenella stercoravium</name>
    <dbReference type="NCBI Taxonomy" id="2838713"/>
    <lineage>
        <taxon>Bacteria</taxon>
        <taxon>Bacillati</taxon>
        <taxon>Actinomycetota</taxon>
        <taxon>Coriobacteriia</taxon>
        <taxon>Coriobacteriales</taxon>
        <taxon>Atopobiaceae</taxon>
        <taxon>Olsenella</taxon>
    </lineage>
</organism>
<dbReference type="AlphaFoldDB" id="A0A9D2DIG4"/>
<sequence>MSADDASLKSSMVSWLSSARYSTYESAAMGDAEVALALYQWNVGLAQALLRDVSFFEVALRNAYDRVLSAEFEADEHWLIDSTSPIRRPIMRRNRRGNVADVNDFYRRTVDHLRRRMGTGCTTNDLIANLTLGFWTHMTDRAHERDLWIPIISKAWPAGTSRVVLNGEITAINSARNRAAHQEHLFNMTTGLSVLKAGEDAVRLFSTLQPEVSERVYGPDPVSSVEHYVQTNEAPCVVVL</sequence>
<evidence type="ECO:0000313" key="1">
    <source>
        <dbReference type="EMBL" id="HIZ17781.1"/>
    </source>
</evidence>
<name>A0A9D2DIG4_9ACTN</name>
<reference evidence="1" key="1">
    <citation type="journal article" date="2021" name="PeerJ">
        <title>Extensive microbial diversity within the chicken gut microbiome revealed by metagenomics and culture.</title>
        <authorList>
            <person name="Gilroy R."/>
            <person name="Ravi A."/>
            <person name="Getino M."/>
            <person name="Pursley I."/>
            <person name="Horton D.L."/>
            <person name="Alikhan N.F."/>
            <person name="Baker D."/>
            <person name="Gharbi K."/>
            <person name="Hall N."/>
            <person name="Watson M."/>
            <person name="Adriaenssens E.M."/>
            <person name="Foster-Nyarko E."/>
            <person name="Jarju S."/>
            <person name="Secka A."/>
            <person name="Antonio M."/>
            <person name="Oren A."/>
            <person name="Chaudhuri R.R."/>
            <person name="La Ragione R."/>
            <person name="Hildebrand F."/>
            <person name="Pallen M.J."/>
        </authorList>
    </citation>
    <scope>NUCLEOTIDE SEQUENCE</scope>
    <source>
        <strain evidence="1">ChiHecolR3B27-1887</strain>
    </source>
</reference>
<dbReference type="Proteomes" id="UP000824029">
    <property type="component" value="Unassembled WGS sequence"/>
</dbReference>
<protein>
    <submittedName>
        <fullName evidence="1">Abi family protein</fullName>
    </submittedName>
</protein>
<dbReference type="Pfam" id="PF07751">
    <property type="entry name" value="Abi_2"/>
    <property type="match status" value="1"/>
</dbReference>